<keyword evidence="3" id="KW-1185">Reference proteome</keyword>
<protein>
    <recommendedName>
        <fullName evidence="4">TetR family transcriptional regulator</fullName>
    </recommendedName>
</protein>
<proteinExistence type="predicted"/>
<gene>
    <name evidence="2" type="ORF">JOF39_002419</name>
</gene>
<reference evidence="2 3" key="1">
    <citation type="submission" date="2021-03" db="EMBL/GenBank/DDBJ databases">
        <title>Sequencing the genomes of 1000 actinobacteria strains.</title>
        <authorList>
            <person name="Klenk H.-P."/>
        </authorList>
    </citation>
    <scope>NUCLEOTIDE SEQUENCE [LARGE SCALE GENOMIC DNA]</scope>
    <source>
        <strain evidence="2 3">DSM 20168</strain>
    </source>
</reference>
<dbReference type="EMBL" id="JAGIOJ010000001">
    <property type="protein sequence ID" value="MBP2399338.1"/>
    <property type="molecule type" value="Genomic_DNA"/>
</dbReference>
<accession>A0ABS4XS51</accession>
<evidence type="ECO:0000256" key="1">
    <source>
        <dbReference type="SAM" id="Coils"/>
    </source>
</evidence>
<evidence type="ECO:0000313" key="3">
    <source>
        <dbReference type="Proteomes" id="UP001195422"/>
    </source>
</evidence>
<evidence type="ECO:0000313" key="2">
    <source>
        <dbReference type="EMBL" id="MBP2399338.1"/>
    </source>
</evidence>
<sequence length="102" mass="11554">MSPELLDDRIEMALRELAGQGARISIVAVAALAGIPRSSLYRNAQARELINQRIAETRLHAETNLVSEVHRLRVQLEALAARVRTQEERLRRLEGRPHTTPR</sequence>
<keyword evidence="1" id="KW-0175">Coiled coil</keyword>
<comment type="caution">
    <text evidence="2">The sequence shown here is derived from an EMBL/GenBank/DDBJ whole genome shotgun (WGS) entry which is preliminary data.</text>
</comment>
<dbReference type="Proteomes" id="UP001195422">
    <property type="component" value="Unassembled WGS sequence"/>
</dbReference>
<dbReference type="RefSeq" id="WP_188947941.1">
    <property type="nucleotide sequence ID" value="NZ_BMPH01000004.1"/>
</dbReference>
<feature type="coiled-coil region" evidence="1">
    <location>
        <begin position="69"/>
        <end position="96"/>
    </location>
</feature>
<organism evidence="2 3">
    <name type="scientific">Glutamicibacter protophormiae</name>
    <name type="common">Brevibacterium protophormiae</name>
    <dbReference type="NCBI Taxonomy" id="37930"/>
    <lineage>
        <taxon>Bacteria</taxon>
        <taxon>Bacillati</taxon>
        <taxon>Actinomycetota</taxon>
        <taxon>Actinomycetes</taxon>
        <taxon>Micrococcales</taxon>
        <taxon>Micrococcaceae</taxon>
        <taxon>Glutamicibacter</taxon>
    </lineage>
</organism>
<evidence type="ECO:0008006" key="4">
    <source>
        <dbReference type="Google" id="ProtNLM"/>
    </source>
</evidence>
<name>A0ABS4XS51_GLUPR</name>